<evidence type="ECO:0000256" key="1">
    <source>
        <dbReference type="ARBA" id="ARBA00004613"/>
    </source>
</evidence>
<dbReference type="Gene3D" id="3.60.21.10">
    <property type="match status" value="1"/>
</dbReference>
<dbReference type="GO" id="GO:0016020">
    <property type="term" value="C:membrane"/>
    <property type="evidence" value="ECO:0007669"/>
    <property type="project" value="GOC"/>
</dbReference>
<feature type="disulfide bond" evidence="13">
    <location>
        <begin position="215"/>
        <end position="220"/>
    </location>
</feature>
<organism evidence="16 17">
    <name type="scientific">Hypothenemus hampei</name>
    <name type="common">Coffee berry borer</name>
    <dbReference type="NCBI Taxonomy" id="57062"/>
    <lineage>
        <taxon>Eukaryota</taxon>
        <taxon>Metazoa</taxon>
        <taxon>Ecdysozoa</taxon>
        <taxon>Arthropoda</taxon>
        <taxon>Hexapoda</taxon>
        <taxon>Insecta</taxon>
        <taxon>Pterygota</taxon>
        <taxon>Neoptera</taxon>
        <taxon>Endopterygota</taxon>
        <taxon>Coleoptera</taxon>
        <taxon>Polyphaga</taxon>
        <taxon>Cucujiformia</taxon>
        <taxon>Curculionidae</taxon>
        <taxon>Scolytinae</taxon>
        <taxon>Hypothenemus</taxon>
    </lineage>
</organism>
<proteinExistence type="inferred from homology"/>
<dbReference type="GO" id="GO:0046872">
    <property type="term" value="F:metal ion binding"/>
    <property type="evidence" value="ECO:0007669"/>
    <property type="project" value="UniProtKB-KW"/>
</dbReference>
<keyword evidence="11" id="KW-0326">Glycosidase</keyword>
<reference evidence="16 17" key="1">
    <citation type="submission" date="2024-05" db="EMBL/GenBank/DDBJ databases">
        <title>Genetic variation in Jamaican populations of the coffee berry borer (Hypothenemus hampei).</title>
        <authorList>
            <person name="Errbii M."/>
            <person name="Myrie A."/>
        </authorList>
    </citation>
    <scope>NUCLEOTIDE SEQUENCE [LARGE SCALE GENOMIC DNA]</scope>
    <source>
        <strain evidence="16">JA-Hopewell-2020-01-JO</strain>
        <tissue evidence="16">Whole body</tissue>
    </source>
</reference>
<evidence type="ECO:0000313" key="16">
    <source>
        <dbReference type="EMBL" id="KAL1490758.1"/>
    </source>
</evidence>
<accession>A0ABD1E7X9</accession>
<evidence type="ECO:0000259" key="15">
    <source>
        <dbReference type="PROSITE" id="PS50015"/>
    </source>
</evidence>
<dbReference type="GO" id="GO:0004767">
    <property type="term" value="F:sphingomyelin phosphodiesterase activity"/>
    <property type="evidence" value="ECO:0007669"/>
    <property type="project" value="UniProtKB-UniRule"/>
</dbReference>
<dbReference type="GO" id="GO:0005576">
    <property type="term" value="C:extracellular region"/>
    <property type="evidence" value="ECO:0007669"/>
    <property type="project" value="UniProtKB-SubCell"/>
</dbReference>
<name>A0ABD1E7X9_HYPHA</name>
<feature type="disulfide bond" evidence="13">
    <location>
        <begin position="221"/>
        <end position="242"/>
    </location>
</feature>
<feature type="chain" id="PRO_5044766709" description="Sphingomyelin phosphodiesterase" evidence="14">
    <location>
        <begin position="24"/>
        <end position="599"/>
    </location>
</feature>
<dbReference type="EMBL" id="JBDJPC010000010">
    <property type="protein sequence ID" value="KAL1490758.1"/>
    <property type="molecule type" value="Genomic_DNA"/>
</dbReference>
<evidence type="ECO:0000256" key="8">
    <source>
        <dbReference type="ARBA" id="ARBA00023157"/>
    </source>
</evidence>
<keyword evidence="8 13" id="KW-1015">Disulfide bond</keyword>
<dbReference type="CDD" id="cd00842">
    <property type="entry name" value="MPP_ASMase"/>
    <property type="match status" value="1"/>
</dbReference>
<gene>
    <name evidence="16" type="ORF">ABEB36_013403</name>
</gene>
<evidence type="ECO:0000256" key="13">
    <source>
        <dbReference type="PIRSR" id="PIRSR000948-2"/>
    </source>
</evidence>
<evidence type="ECO:0000256" key="3">
    <source>
        <dbReference type="ARBA" id="ARBA00022525"/>
    </source>
</evidence>
<evidence type="ECO:0000256" key="12">
    <source>
        <dbReference type="PIRSR" id="PIRSR000948-1"/>
    </source>
</evidence>
<dbReference type="GO" id="GO:0046513">
    <property type="term" value="P:ceramide biosynthetic process"/>
    <property type="evidence" value="ECO:0007669"/>
    <property type="project" value="UniProtKB-ARBA"/>
</dbReference>
<feature type="binding site" evidence="12">
    <location>
        <position position="202"/>
    </location>
    <ligand>
        <name>Zn(2+)</name>
        <dbReference type="ChEBI" id="CHEBI:29105"/>
        <label>1</label>
    </ligand>
</feature>
<evidence type="ECO:0000256" key="10">
    <source>
        <dbReference type="ARBA" id="ARBA00047268"/>
    </source>
</evidence>
<feature type="binding site" evidence="12">
    <location>
        <position position="311"/>
    </location>
    <ligand>
        <name>Zn(2+)</name>
        <dbReference type="ChEBI" id="CHEBI:29105"/>
        <label>2</label>
    </ligand>
</feature>
<dbReference type="InterPro" id="IPR045473">
    <property type="entry name" value="ASM_C"/>
</dbReference>
<dbReference type="InterPro" id="IPR029052">
    <property type="entry name" value="Metallo-depent_PP-like"/>
</dbReference>
<dbReference type="PROSITE" id="PS50015">
    <property type="entry name" value="SAP_B"/>
    <property type="match status" value="1"/>
</dbReference>
<feature type="binding site" evidence="12">
    <location>
        <position position="419"/>
    </location>
    <ligand>
        <name>Zn(2+)</name>
        <dbReference type="ChEBI" id="CHEBI:29105"/>
        <label>2</label>
    </ligand>
</feature>
<feature type="binding site" evidence="12">
    <location>
        <position position="455"/>
    </location>
    <ligand>
        <name>Zn(2+)</name>
        <dbReference type="ChEBI" id="CHEBI:29105"/>
        <label>1</label>
    </ligand>
</feature>
<dbReference type="InterPro" id="IPR008139">
    <property type="entry name" value="SaposinB_dom"/>
</dbReference>
<evidence type="ECO:0000313" key="17">
    <source>
        <dbReference type="Proteomes" id="UP001566132"/>
    </source>
</evidence>
<evidence type="ECO:0000256" key="9">
    <source>
        <dbReference type="ARBA" id="ARBA00023180"/>
    </source>
</evidence>
<evidence type="ECO:0000256" key="5">
    <source>
        <dbReference type="ARBA" id="ARBA00022729"/>
    </source>
</evidence>
<evidence type="ECO:0000256" key="2">
    <source>
        <dbReference type="ARBA" id="ARBA00008234"/>
    </source>
</evidence>
<sequence length="599" mass="69514">MEKSIFFLAISLLSLSFLREVNSEDDEPTFEDILKHLEEQFASFLGLATYQPMEISKLKAITDELGLTSDLRTQIIQDRIMCGACQSIVRKLQLNALTILAVGTALCTLYISLSTLTISDFCLNLVRINKPILEYILRESRILTPEYACSVLLQNENCYYSSPSLTWRIDMPEWTEYNVTSYMDSFESTKNPLKILHLSDFHISFDYEIGSVSNCGYPVCCKRNLGNPLRSHNAGPWGDYNCDIPPWLFGNTMHYIKSTHKDLDLIYFTGDIIDHTIWKSSKEENSREIEATFQMLFESFPDVPLFSALGNHEAVPLNVFPPSTIRNSEFSQDWLYNVFSKSLSEKLPDQALTNIQKQGYFSILANNRLRIVVLNNNICYNLNWWLLYDTSFLKEQLEFLKLELLAAESQAQYVHIVAHVFPGNRECIEPWEANYNMLITRFAHIIKGQFFGHTHTDGLKVFYSKINGKPNNVGYNGASLTPFVKYNPNYKILYVDPNNFDILDIETYYFNLTEANKYPNRTPRWQLLYSMKEAYNFDRLSPENFDLLAQRLTEDTNLFNEYWRFYVREGDPSLQQGCNTNCRKNLIEEITRTESITYT</sequence>
<keyword evidence="4 12" id="KW-0479">Metal-binding</keyword>
<protein>
    <recommendedName>
        <fullName evidence="11">Sphingomyelin phosphodiesterase</fullName>
        <ecNumber evidence="11">3.1.4.12</ecNumber>
    </recommendedName>
</protein>
<dbReference type="InterPro" id="IPR011160">
    <property type="entry name" value="Sphingomy_PDE"/>
</dbReference>
<dbReference type="Pfam" id="PF00149">
    <property type="entry name" value="Metallophos"/>
    <property type="match status" value="1"/>
</dbReference>
<feature type="binding site" evidence="12">
    <location>
        <position position="453"/>
    </location>
    <ligand>
        <name>Zn(2+)</name>
        <dbReference type="ChEBI" id="CHEBI:29105"/>
        <label>2</label>
    </ligand>
</feature>
<feature type="disulfide bond" evidence="13">
    <location>
        <begin position="379"/>
        <end position="427"/>
    </location>
</feature>
<keyword evidence="17" id="KW-1185">Reference proteome</keyword>
<feature type="binding site" evidence="12">
    <location>
        <position position="271"/>
    </location>
    <ligand>
        <name>Zn(2+)</name>
        <dbReference type="ChEBI" id="CHEBI:29105"/>
        <label>2</label>
    </ligand>
</feature>
<feature type="disulfide bond" evidence="13">
    <location>
        <begin position="578"/>
        <end position="582"/>
    </location>
</feature>
<dbReference type="GO" id="GO:0016798">
    <property type="term" value="F:hydrolase activity, acting on glycosyl bonds"/>
    <property type="evidence" value="ECO:0007669"/>
    <property type="project" value="UniProtKB-KW"/>
</dbReference>
<dbReference type="SUPFAM" id="SSF56300">
    <property type="entry name" value="Metallo-dependent phosphatases"/>
    <property type="match status" value="1"/>
</dbReference>
<dbReference type="PIRSF" id="PIRSF000948">
    <property type="entry name" value="Sphingomy_PDE"/>
    <property type="match status" value="1"/>
</dbReference>
<comment type="catalytic activity">
    <reaction evidence="10">
        <text>a sphingomyelin + H2O = phosphocholine + an N-acylsphing-4-enine + H(+)</text>
        <dbReference type="Rhea" id="RHEA:19253"/>
        <dbReference type="ChEBI" id="CHEBI:15377"/>
        <dbReference type="ChEBI" id="CHEBI:15378"/>
        <dbReference type="ChEBI" id="CHEBI:17636"/>
        <dbReference type="ChEBI" id="CHEBI:52639"/>
        <dbReference type="ChEBI" id="CHEBI:295975"/>
        <dbReference type="EC" id="3.1.4.12"/>
    </reaction>
    <physiologicalReaction direction="left-to-right" evidence="10">
        <dbReference type="Rhea" id="RHEA:19254"/>
    </physiologicalReaction>
</comment>
<dbReference type="AlphaFoldDB" id="A0ABD1E7X9"/>
<evidence type="ECO:0000256" key="11">
    <source>
        <dbReference type="PIRNR" id="PIRNR000948"/>
    </source>
</evidence>
<feature type="disulfide bond" evidence="13">
    <location>
        <begin position="85"/>
        <end position="149"/>
    </location>
</feature>
<dbReference type="InterPro" id="IPR041805">
    <property type="entry name" value="ASMase/PPN1_MPP"/>
</dbReference>
<comment type="subcellular location">
    <subcellularLocation>
        <location evidence="1">Secreted</location>
    </subcellularLocation>
</comment>
<keyword evidence="5 14" id="KW-0732">Signal</keyword>
<dbReference type="EC" id="3.1.4.12" evidence="11"/>
<dbReference type="GO" id="GO:0006685">
    <property type="term" value="P:sphingomyelin catabolic process"/>
    <property type="evidence" value="ECO:0007669"/>
    <property type="project" value="UniProtKB-UniRule"/>
</dbReference>
<feature type="binding site" evidence="12">
    <location>
        <position position="271"/>
    </location>
    <ligand>
        <name>Zn(2+)</name>
        <dbReference type="ChEBI" id="CHEBI:29105"/>
        <label>1</label>
    </ligand>
</feature>
<comment type="similarity">
    <text evidence="2 11">Belongs to the acid sphingomyelinase family.</text>
</comment>
<evidence type="ECO:0000256" key="14">
    <source>
        <dbReference type="SAM" id="SignalP"/>
    </source>
</evidence>
<comment type="function">
    <text evidence="11">Converts sphingomyelin to ceramide.</text>
</comment>
<keyword evidence="6 11" id="KW-0378">Hydrolase</keyword>
<feature type="binding site" evidence="12">
    <location>
        <position position="200"/>
    </location>
    <ligand>
        <name>Zn(2+)</name>
        <dbReference type="ChEBI" id="CHEBI:29105"/>
        <label>1</label>
    </ligand>
</feature>
<dbReference type="PANTHER" id="PTHR10340:SF29">
    <property type="entry name" value="SPHINGOMYELIN PHOSPHODIESTERASE"/>
    <property type="match status" value="1"/>
</dbReference>
<feature type="signal peptide" evidence="14">
    <location>
        <begin position="1"/>
        <end position="23"/>
    </location>
</feature>
<dbReference type="InterPro" id="IPR004843">
    <property type="entry name" value="Calcineurin-like_PHP"/>
</dbReference>
<keyword evidence="9" id="KW-0325">Glycoprotein</keyword>
<dbReference type="PANTHER" id="PTHR10340">
    <property type="entry name" value="SPHINGOMYELIN PHOSPHODIESTERASE"/>
    <property type="match status" value="1"/>
</dbReference>
<keyword evidence="3" id="KW-0964">Secreted</keyword>
<dbReference type="Pfam" id="PF19272">
    <property type="entry name" value="ASMase_C"/>
    <property type="match status" value="1"/>
</dbReference>
<comment type="caution">
    <text evidence="16">The sequence shown here is derived from an EMBL/GenBank/DDBJ whole genome shotgun (WGS) entry which is preliminary data.</text>
</comment>
<comment type="cofactor">
    <cofactor evidence="12">
        <name>Zn(2+)</name>
        <dbReference type="ChEBI" id="CHEBI:29105"/>
    </cofactor>
    <text evidence="12">Binds 2 Zn(2+) ions per subunit.</text>
</comment>
<evidence type="ECO:0000256" key="7">
    <source>
        <dbReference type="ARBA" id="ARBA00022833"/>
    </source>
</evidence>
<keyword evidence="7 12" id="KW-0862">Zinc</keyword>
<dbReference type="Proteomes" id="UP001566132">
    <property type="component" value="Unassembled WGS sequence"/>
</dbReference>
<evidence type="ECO:0000256" key="6">
    <source>
        <dbReference type="ARBA" id="ARBA00022801"/>
    </source>
</evidence>
<feature type="domain" description="Saposin B-type" evidence="15">
    <location>
        <begin position="78"/>
        <end position="162"/>
    </location>
</feature>
<evidence type="ECO:0000256" key="4">
    <source>
        <dbReference type="ARBA" id="ARBA00022723"/>
    </source>
</evidence>